<accession>S9W5V2</accession>
<dbReference type="GeneID" id="25037170"/>
<keyword evidence="5" id="KW-1185">Reference proteome</keyword>
<dbReference type="EMBL" id="KE546988">
    <property type="protein sequence ID" value="EPY53929.1"/>
    <property type="molecule type" value="Genomic_DNA"/>
</dbReference>
<dbReference type="Proteomes" id="UP000015464">
    <property type="component" value="Unassembled WGS sequence"/>
</dbReference>
<evidence type="ECO:0000313" key="4">
    <source>
        <dbReference type="EMBL" id="EPY53929.1"/>
    </source>
</evidence>
<evidence type="ECO:0000256" key="3">
    <source>
        <dbReference type="ARBA" id="ARBA00022833"/>
    </source>
</evidence>
<dbReference type="eggNOG" id="KOG1296">
    <property type="taxonomic scope" value="Eukaryota"/>
</dbReference>
<comment type="similarity">
    <text evidence="1">Belongs to the UPF0587 family.</text>
</comment>
<protein>
    <submittedName>
        <fullName evidence="4">DUF866 domain-containing protein</fullName>
    </submittedName>
</protein>
<dbReference type="HOGENOM" id="CLU_114688_0_0_1"/>
<sequence length="157" mass="17718">MVKFALNFQAELAGVSSLSPKDEQAFYYMFEVECGSCHEVHENPIGICRSEIHDIPGSKGEANLIWTCKNCKRTSTISIASRFLPYTNSQSQQRVLELECRGCELVKFVPEGEWVVKGEESGTIFAEVELEDDWYDYDEKAGAEVSISDMQWTISKA</sequence>
<dbReference type="SUPFAM" id="SSF141678">
    <property type="entry name" value="MAL13P1.257-like"/>
    <property type="match status" value="1"/>
</dbReference>
<gene>
    <name evidence="4" type="ORF">SPOG_02849</name>
</gene>
<dbReference type="InterPro" id="IPR008584">
    <property type="entry name" value="CXXC_Zn-binding_euk"/>
</dbReference>
<keyword evidence="2" id="KW-0479">Metal-binding</keyword>
<dbReference type="AlphaFoldDB" id="S9W5V2"/>
<dbReference type="OMA" id="TAHFVWR"/>
<organism evidence="4 5">
    <name type="scientific">Schizosaccharomyces cryophilus (strain OY26 / ATCC MYA-4695 / CBS 11777 / NBRC 106824 / NRRL Y48691)</name>
    <name type="common">Fission yeast</name>
    <dbReference type="NCBI Taxonomy" id="653667"/>
    <lineage>
        <taxon>Eukaryota</taxon>
        <taxon>Fungi</taxon>
        <taxon>Dikarya</taxon>
        <taxon>Ascomycota</taxon>
        <taxon>Taphrinomycotina</taxon>
        <taxon>Schizosaccharomycetes</taxon>
        <taxon>Schizosaccharomycetales</taxon>
        <taxon>Schizosaccharomycetaceae</taxon>
        <taxon>Schizosaccharomyces</taxon>
    </lineage>
</organism>
<name>S9W5V2_SCHCR</name>
<keyword evidence="3" id="KW-0862">Zinc</keyword>
<dbReference type="RefSeq" id="XP_013020964.1">
    <property type="nucleotide sequence ID" value="XM_013165510.1"/>
</dbReference>
<evidence type="ECO:0000256" key="2">
    <source>
        <dbReference type="ARBA" id="ARBA00022723"/>
    </source>
</evidence>
<dbReference type="GO" id="GO:0008270">
    <property type="term" value="F:zinc ion binding"/>
    <property type="evidence" value="ECO:0007669"/>
    <property type="project" value="TreeGrafter"/>
</dbReference>
<proteinExistence type="inferred from homology"/>
<dbReference type="PANTHER" id="PTHR12857">
    <property type="entry name" value="CXXC MOTIF CONTAINING ZINC BINDING PROTEIN"/>
    <property type="match status" value="1"/>
</dbReference>
<evidence type="ECO:0000313" key="5">
    <source>
        <dbReference type="Proteomes" id="UP000015464"/>
    </source>
</evidence>
<dbReference type="STRING" id="653667.S9W5V2"/>
<reference evidence="4 5" key="1">
    <citation type="journal article" date="2011" name="Science">
        <title>Comparative functional genomics of the fission yeasts.</title>
        <authorList>
            <person name="Rhind N."/>
            <person name="Chen Z."/>
            <person name="Yassour M."/>
            <person name="Thompson D.A."/>
            <person name="Haas B.J."/>
            <person name="Habib N."/>
            <person name="Wapinski I."/>
            <person name="Roy S."/>
            <person name="Lin M.F."/>
            <person name="Heiman D.I."/>
            <person name="Young S.K."/>
            <person name="Furuya K."/>
            <person name="Guo Y."/>
            <person name="Pidoux A."/>
            <person name="Chen H.M."/>
            <person name="Robbertse B."/>
            <person name="Goldberg J.M."/>
            <person name="Aoki K."/>
            <person name="Bayne E.H."/>
            <person name="Berlin A.M."/>
            <person name="Desjardins C.A."/>
            <person name="Dobbs E."/>
            <person name="Dukaj L."/>
            <person name="Fan L."/>
            <person name="FitzGerald M.G."/>
            <person name="French C."/>
            <person name="Gujja S."/>
            <person name="Hansen K."/>
            <person name="Keifenheim D."/>
            <person name="Levin J.Z."/>
            <person name="Mosher R.A."/>
            <person name="Mueller C.A."/>
            <person name="Pfiffner J."/>
            <person name="Priest M."/>
            <person name="Russ C."/>
            <person name="Smialowska A."/>
            <person name="Swoboda P."/>
            <person name="Sykes S.M."/>
            <person name="Vaughn M."/>
            <person name="Vengrova S."/>
            <person name="Yoder R."/>
            <person name="Zeng Q."/>
            <person name="Allshire R."/>
            <person name="Baulcombe D."/>
            <person name="Birren B.W."/>
            <person name="Brown W."/>
            <person name="Ekwall K."/>
            <person name="Kellis M."/>
            <person name="Leatherwood J."/>
            <person name="Levin H."/>
            <person name="Margalit H."/>
            <person name="Martienssen R."/>
            <person name="Nieduszynski C.A."/>
            <person name="Spatafora J.W."/>
            <person name="Friedman N."/>
            <person name="Dalgaard J.Z."/>
            <person name="Baumann P."/>
            <person name="Niki H."/>
            <person name="Regev A."/>
            <person name="Nusbaum C."/>
        </authorList>
    </citation>
    <scope>NUCLEOTIDE SEQUENCE [LARGE SCALE GENOMIC DNA]</scope>
    <source>
        <strain evidence="5">OY26 / ATCC MYA-4695 / CBS 11777 / NBRC 106824 / NRRL Y48691</strain>
    </source>
</reference>
<evidence type="ECO:0000256" key="1">
    <source>
        <dbReference type="ARBA" id="ARBA00007818"/>
    </source>
</evidence>
<dbReference type="Pfam" id="PF05907">
    <property type="entry name" value="CXXC_Zn-b_euk"/>
    <property type="match status" value="1"/>
</dbReference>
<dbReference type="OrthoDB" id="10248838at2759"/>
<dbReference type="PANTHER" id="PTHR12857:SF0">
    <property type="entry name" value="CXXC MOTIF CONTAINING ZINC BINDING PROTEIN"/>
    <property type="match status" value="1"/>
</dbReference>